<feature type="region of interest" description="Disordered" evidence="2">
    <location>
        <begin position="80"/>
        <end position="136"/>
    </location>
</feature>
<evidence type="ECO:0000256" key="2">
    <source>
        <dbReference type="SAM" id="MobiDB-lite"/>
    </source>
</evidence>
<feature type="compositionally biased region" description="Low complexity" evidence="2">
    <location>
        <begin position="106"/>
        <end position="115"/>
    </location>
</feature>
<keyword evidence="1" id="KW-0175">Coiled coil</keyword>
<accession>A0A0D2KDV1</accession>
<protein>
    <submittedName>
        <fullName evidence="3">Uncharacterized protein</fullName>
    </submittedName>
</protein>
<proteinExistence type="predicted"/>
<feature type="compositionally biased region" description="Basic and acidic residues" evidence="2">
    <location>
        <begin position="116"/>
        <end position="125"/>
    </location>
</feature>
<dbReference type="AlphaFoldDB" id="A0A0D2KDV1"/>
<feature type="coiled-coil region" evidence="1">
    <location>
        <begin position="137"/>
        <end position="344"/>
    </location>
</feature>
<evidence type="ECO:0000313" key="3">
    <source>
        <dbReference type="EMBL" id="KIY94013.1"/>
    </source>
</evidence>
<feature type="coiled-coil region" evidence="1">
    <location>
        <begin position="47"/>
        <end position="74"/>
    </location>
</feature>
<dbReference type="KEGG" id="mng:MNEG_13948"/>
<gene>
    <name evidence="3" type="ORF">MNEG_13948</name>
</gene>
<dbReference type="EMBL" id="KK104371">
    <property type="protein sequence ID" value="KIY94013.1"/>
    <property type="molecule type" value="Genomic_DNA"/>
</dbReference>
<dbReference type="STRING" id="145388.A0A0D2KDV1"/>
<evidence type="ECO:0000313" key="4">
    <source>
        <dbReference type="Proteomes" id="UP000054498"/>
    </source>
</evidence>
<dbReference type="Proteomes" id="UP000054498">
    <property type="component" value="Unassembled WGS sequence"/>
</dbReference>
<reference evidence="3 4" key="1">
    <citation type="journal article" date="2013" name="BMC Genomics">
        <title>Reconstruction of the lipid metabolism for the microalga Monoraphidium neglectum from its genome sequence reveals characteristics suitable for biofuel production.</title>
        <authorList>
            <person name="Bogen C."/>
            <person name="Al-Dilaimi A."/>
            <person name="Albersmeier A."/>
            <person name="Wichmann J."/>
            <person name="Grundmann M."/>
            <person name="Rupp O."/>
            <person name="Lauersen K.J."/>
            <person name="Blifernez-Klassen O."/>
            <person name="Kalinowski J."/>
            <person name="Goesmann A."/>
            <person name="Mussgnug J.H."/>
            <person name="Kruse O."/>
        </authorList>
    </citation>
    <scope>NUCLEOTIDE SEQUENCE [LARGE SCALE GENOMIC DNA]</scope>
    <source>
        <strain evidence="3 4">SAG 48.87</strain>
    </source>
</reference>
<name>A0A0D2KDV1_9CHLO</name>
<sequence length="391" mass="41676">MTWGGVAPDHSLLRDADPWADANALPKQAAAGDHSRIVTSRALCEAVEELYSEKVSLEDELAVMKRTMAALTQQHFHDLRRARDAAHPSPRATAAGAGPFQQLSPRAAAAAAGGQARRDSEDRTGSHGQQGAGESPVAAHRLEIQLHQQERQIAEQAAKLEAQAKQMRALTADLDTARGASREAQARADAAARAADARAAAAERRAEELAEAAEAAEADAKAARSGADSAGSREARLAAELAALRAEVAEARDARARAAKAEGLSSREREKLESELRAARADASRLAGEAAAAEQLRRQLDEARQELESSKGQADEVDYLQQQLRRTLRQVVELQRDVQALKAAKGSAGGFEAAARETTSENEFLMQARRSPSFSIHFRSARPASTRGGGV</sequence>
<keyword evidence="4" id="KW-1185">Reference proteome</keyword>
<organism evidence="3 4">
    <name type="scientific">Monoraphidium neglectum</name>
    <dbReference type="NCBI Taxonomy" id="145388"/>
    <lineage>
        <taxon>Eukaryota</taxon>
        <taxon>Viridiplantae</taxon>
        <taxon>Chlorophyta</taxon>
        <taxon>core chlorophytes</taxon>
        <taxon>Chlorophyceae</taxon>
        <taxon>CS clade</taxon>
        <taxon>Sphaeropleales</taxon>
        <taxon>Selenastraceae</taxon>
        <taxon>Monoraphidium</taxon>
    </lineage>
</organism>
<dbReference type="GeneID" id="25731461"/>
<evidence type="ECO:0000256" key="1">
    <source>
        <dbReference type="SAM" id="Coils"/>
    </source>
</evidence>
<dbReference type="RefSeq" id="XP_013893033.1">
    <property type="nucleotide sequence ID" value="XM_014037579.1"/>
</dbReference>